<comment type="caution">
    <text evidence="1">The sequence shown here is derived from an EMBL/GenBank/DDBJ whole genome shotgun (WGS) entry which is preliminary data.</text>
</comment>
<gene>
    <name evidence="1" type="ORF">DC496_04515</name>
</gene>
<organism evidence="1 2">
    <name type="scientific">Bifidobacterium breve</name>
    <dbReference type="NCBI Taxonomy" id="1685"/>
    <lineage>
        <taxon>Bacteria</taxon>
        <taxon>Bacillati</taxon>
        <taxon>Actinomycetota</taxon>
        <taxon>Actinomycetes</taxon>
        <taxon>Bifidobacteriales</taxon>
        <taxon>Bifidobacteriaceae</taxon>
        <taxon>Bifidobacterium</taxon>
    </lineage>
</organism>
<accession>A0AAW7LI99</accession>
<evidence type="ECO:0008006" key="3">
    <source>
        <dbReference type="Google" id="ProtNLM"/>
    </source>
</evidence>
<dbReference type="Proteomes" id="UP001169990">
    <property type="component" value="Unassembled WGS sequence"/>
</dbReference>
<proteinExistence type="predicted"/>
<sequence length="78" mass="9314">MNINDYHRSIRQARHAMALCGKRTNFWSSQEQHAGFEHGESNVRQWHEQWVFRLFSPICAFLTCKPNAHKPMVESHKY</sequence>
<protein>
    <recommendedName>
        <fullName evidence="3">Transposase</fullName>
    </recommendedName>
</protein>
<reference evidence="1" key="2">
    <citation type="journal article" date="2022" name="3 Biotech.">
        <title>Isomaltooligosaccharides utilization and genomic characterization of human infant anti-inflammatory Bifidobacterium longum and Bifidobacterium breve strains.</title>
        <authorList>
            <person name="Sharma S."/>
            <person name="Singh S."/>
            <person name="Chaudhary V."/>
            <person name="Mantri S."/>
            <person name="Chander A."/>
            <person name="Maurya R."/>
            <person name="Rajarammohan S."/>
            <person name="Singh R.P."/>
            <person name="Rishi P."/>
            <person name="Bishnoi M."/>
            <person name="Bhadada S.K."/>
            <person name="Kondepudi K.K."/>
        </authorList>
    </citation>
    <scope>NUCLEOTIDE SEQUENCE</scope>
    <source>
        <strain evidence="1">Bif11</strain>
    </source>
</reference>
<dbReference type="EMBL" id="QELD01000005">
    <property type="protein sequence ID" value="MDN4187633.1"/>
    <property type="molecule type" value="Genomic_DNA"/>
</dbReference>
<dbReference type="AlphaFoldDB" id="A0AAW7LI99"/>
<reference evidence="1" key="1">
    <citation type="submission" date="2018-05" db="EMBL/GenBank/DDBJ databases">
        <authorList>
            <person name="Kondepudi K.K."/>
            <person name="Singh S."/>
            <person name="Chaudhry V."/>
            <person name="Mantri S."/>
            <person name="Bhadada S."/>
            <person name="Bishnoi M."/>
            <person name="Kaur J."/>
            <person name="Sharma S."/>
            <person name="Bhatia R."/>
        </authorList>
    </citation>
    <scope>NUCLEOTIDE SEQUENCE</scope>
    <source>
        <strain evidence="1">Bif11</strain>
    </source>
</reference>
<name>A0AAW7LI99_BIFBR</name>
<evidence type="ECO:0000313" key="1">
    <source>
        <dbReference type="EMBL" id="MDN4187633.1"/>
    </source>
</evidence>
<evidence type="ECO:0000313" key="2">
    <source>
        <dbReference type="Proteomes" id="UP001169990"/>
    </source>
</evidence>